<gene>
    <name evidence="2" type="ORF">K469DRAFT_514097</name>
</gene>
<reference evidence="2" key="1">
    <citation type="journal article" date="2020" name="Stud. Mycol.">
        <title>101 Dothideomycetes genomes: a test case for predicting lifestyles and emergence of pathogens.</title>
        <authorList>
            <person name="Haridas S."/>
            <person name="Albert R."/>
            <person name="Binder M."/>
            <person name="Bloem J."/>
            <person name="Labutti K."/>
            <person name="Salamov A."/>
            <person name="Andreopoulos B."/>
            <person name="Baker S."/>
            <person name="Barry K."/>
            <person name="Bills G."/>
            <person name="Bluhm B."/>
            <person name="Cannon C."/>
            <person name="Castanera R."/>
            <person name="Culley D."/>
            <person name="Daum C."/>
            <person name="Ezra D."/>
            <person name="Gonzalez J."/>
            <person name="Henrissat B."/>
            <person name="Kuo A."/>
            <person name="Liang C."/>
            <person name="Lipzen A."/>
            <person name="Lutzoni F."/>
            <person name="Magnuson J."/>
            <person name="Mondo S."/>
            <person name="Nolan M."/>
            <person name="Ohm R."/>
            <person name="Pangilinan J."/>
            <person name="Park H.-J."/>
            <person name="Ramirez L."/>
            <person name="Alfaro M."/>
            <person name="Sun H."/>
            <person name="Tritt A."/>
            <person name="Yoshinaga Y."/>
            <person name="Zwiers L.-H."/>
            <person name="Turgeon B."/>
            <person name="Goodwin S."/>
            <person name="Spatafora J."/>
            <person name="Crous P."/>
            <person name="Grigoriev I."/>
        </authorList>
    </citation>
    <scope>NUCLEOTIDE SEQUENCE</scope>
    <source>
        <strain evidence="2">CBS 207.26</strain>
    </source>
</reference>
<dbReference type="OrthoDB" id="2157530at2759"/>
<dbReference type="InterPro" id="IPR052895">
    <property type="entry name" value="HetReg/Transcr_Mod"/>
</dbReference>
<name>A0A6A6DNB2_9PEZI</name>
<evidence type="ECO:0000313" key="3">
    <source>
        <dbReference type="Proteomes" id="UP000800200"/>
    </source>
</evidence>
<feature type="domain" description="Heterokaryon incompatibility" evidence="1">
    <location>
        <begin position="1"/>
        <end position="63"/>
    </location>
</feature>
<proteinExistence type="predicted"/>
<dbReference type="EMBL" id="ML994657">
    <property type="protein sequence ID" value="KAF2180493.1"/>
    <property type="molecule type" value="Genomic_DNA"/>
</dbReference>
<organism evidence="2 3">
    <name type="scientific">Zopfia rhizophila CBS 207.26</name>
    <dbReference type="NCBI Taxonomy" id="1314779"/>
    <lineage>
        <taxon>Eukaryota</taxon>
        <taxon>Fungi</taxon>
        <taxon>Dikarya</taxon>
        <taxon>Ascomycota</taxon>
        <taxon>Pezizomycotina</taxon>
        <taxon>Dothideomycetes</taxon>
        <taxon>Dothideomycetes incertae sedis</taxon>
        <taxon>Zopfiaceae</taxon>
        <taxon>Zopfia</taxon>
    </lineage>
</organism>
<feature type="non-terminal residue" evidence="2">
    <location>
        <position position="64"/>
    </location>
</feature>
<sequence>VPETICIALKHLRSSAGTRTLWINAICINLEEVSERSERIKRMGDIYTFAHRVVVWFCPRSKDS</sequence>
<evidence type="ECO:0000259" key="1">
    <source>
        <dbReference type="Pfam" id="PF06985"/>
    </source>
</evidence>
<dbReference type="AlphaFoldDB" id="A0A6A6DNB2"/>
<protein>
    <recommendedName>
        <fullName evidence="1">Heterokaryon incompatibility domain-containing protein</fullName>
    </recommendedName>
</protein>
<keyword evidence="3" id="KW-1185">Reference proteome</keyword>
<dbReference type="PANTHER" id="PTHR24148">
    <property type="entry name" value="ANKYRIN REPEAT DOMAIN-CONTAINING PROTEIN 39 HOMOLOG-RELATED"/>
    <property type="match status" value="1"/>
</dbReference>
<feature type="non-terminal residue" evidence="2">
    <location>
        <position position="1"/>
    </location>
</feature>
<dbReference type="Pfam" id="PF06985">
    <property type="entry name" value="HET"/>
    <property type="match status" value="1"/>
</dbReference>
<dbReference type="InterPro" id="IPR010730">
    <property type="entry name" value="HET"/>
</dbReference>
<dbReference type="PANTHER" id="PTHR24148:SF64">
    <property type="entry name" value="HETEROKARYON INCOMPATIBILITY DOMAIN-CONTAINING PROTEIN"/>
    <property type="match status" value="1"/>
</dbReference>
<dbReference type="Proteomes" id="UP000800200">
    <property type="component" value="Unassembled WGS sequence"/>
</dbReference>
<accession>A0A6A6DNB2</accession>
<evidence type="ECO:0000313" key="2">
    <source>
        <dbReference type="EMBL" id="KAF2180493.1"/>
    </source>
</evidence>